<dbReference type="InterPro" id="IPR008978">
    <property type="entry name" value="HSP20-like_chaperone"/>
</dbReference>
<dbReference type="InterPro" id="IPR037895">
    <property type="entry name" value="NUDCD1"/>
</dbReference>
<keyword evidence="9" id="KW-1185">Reference proteome</keyword>
<dbReference type="PANTHER" id="PTHR21664:SF1">
    <property type="entry name" value="NUDC DOMAIN-CONTAINING PROTEIN 1"/>
    <property type="match status" value="1"/>
</dbReference>
<evidence type="ECO:0000313" key="8">
    <source>
        <dbReference type="Ensembl" id="ENSMMDP00005011781.1"/>
    </source>
</evidence>
<dbReference type="GO" id="GO:0005634">
    <property type="term" value="C:nucleus"/>
    <property type="evidence" value="ECO:0007669"/>
    <property type="project" value="UniProtKB-SubCell"/>
</dbReference>
<evidence type="ECO:0000256" key="3">
    <source>
        <dbReference type="ARBA" id="ARBA00018915"/>
    </source>
</evidence>
<feature type="region of interest" description="Disordered" evidence="6">
    <location>
        <begin position="393"/>
        <end position="412"/>
    </location>
</feature>
<dbReference type="GO" id="GO:0005737">
    <property type="term" value="C:cytoplasm"/>
    <property type="evidence" value="ECO:0007669"/>
    <property type="project" value="UniProtKB-SubCell"/>
</dbReference>
<keyword evidence="4" id="KW-0963">Cytoplasm</keyword>
<evidence type="ECO:0000256" key="1">
    <source>
        <dbReference type="ARBA" id="ARBA00004123"/>
    </source>
</evidence>
<dbReference type="AlphaFoldDB" id="A0A667XRH5"/>
<dbReference type="PANTHER" id="PTHR21664">
    <property type="entry name" value="CHRONIC MYELOGENOUS LEUKEMIA TUMOR ANTIGEN 66"/>
    <property type="match status" value="1"/>
</dbReference>
<accession>A0A667XRH5</accession>
<dbReference type="Pfam" id="PF04969">
    <property type="entry name" value="CS"/>
    <property type="match status" value="1"/>
</dbReference>
<dbReference type="Gene3D" id="2.60.40.790">
    <property type="match status" value="1"/>
</dbReference>
<evidence type="ECO:0000256" key="2">
    <source>
        <dbReference type="ARBA" id="ARBA00004496"/>
    </source>
</evidence>
<feature type="domain" description="CS" evidence="7">
    <location>
        <begin position="277"/>
        <end position="366"/>
    </location>
</feature>
<name>A0A667XRH5_9TELE</name>
<evidence type="ECO:0000256" key="5">
    <source>
        <dbReference type="ARBA" id="ARBA00023242"/>
    </source>
</evidence>
<evidence type="ECO:0000313" key="9">
    <source>
        <dbReference type="Proteomes" id="UP000472263"/>
    </source>
</evidence>
<evidence type="ECO:0000256" key="4">
    <source>
        <dbReference type="ARBA" id="ARBA00022490"/>
    </source>
</evidence>
<dbReference type="SUPFAM" id="SSF49764">
    <property type="entry name" value="HSP20-like chaperones"/>
    <property type="match status" value="1"/>
</dbReference>
<reference evidence="8" key="1">
    <citation type="submission" date="2019-06" db="EMBL/GenBank/DDBJ databases">
        <authorList>
            <consortium name="Wellcome Sanger Institute Data Sharing"/>
        </authorList>
    </citation>
    <scope>NUCLEOTIDE SEQUENCE [LARGE SCALE GENOMIC DNA]</scope>
</reference>
<reference evidence="8" key="2">
    <citation type="submission" date="2025-08" db="UniProtKB">
        <authorList>
            <consortium name="Ensembl"/>
        </authorList>
    </citation>
    <scope>IDENTIFICATION</scope>
</reference>
<organism evidence="8 9">
    <name type="scientific">Myripristis murdjan</name>
    <name type="common">pinecone soldierfish</name>
    <dbReference type="NCBI Taxonomy" id="586833"/>
    <lineage>
        <taxon>Eukaryota</taxon>
        <taxon>Metazoa</taxon>
        <taxon>Chordata</taxon>
        <taxon>Craniata</taxon>
        <taxon>Vertebrata</taxon>
        <taxon>Euteleostomi</taxon>
        <taxon>Actinopterygii</taxon>
        <taxon>Neopterygii</taxon>
        <taxon>Teleostei</taxon>
        <taxon>Neoteleostei</taxon>
        <taxon>Acanthomorphata</taxon>
        <taxon>Holocentriformes</taxon>
        <taxon>Holocentridae</taxon>
        <taxon>Myripristis</taxon>
    </lineage>
</organism>
<comment type="subcellular location">
    <subcellularLocation>
        <location evidence="2">Cytoplasm</location>
    </subcellularLocation>
    <subcellularLocation>
        <location evidence="1">Nucleus</location>
    </subcellularLocation>
</comment>
<dbReference type="PROSITE" id="PS51203">
    <property type="entry name" value="CS"/>
    <property type="match status" value="1"/>
</dbReference>
<protein>
    <recommendedName>
        <fullName evidence="3">NudC domain-containing protein 1</fullName>
    </recommendedName>
</protein>
<dbReference type="Proteomes" id="UP000472263">
    <property type="component" value="Chromosome 11"/>
</dbReference>
<evidence type="ECO:0000259" key="7">
    <source>
        <dbReference type="PROSITE" id="PS51203"/>
    </source>
</evidence>
<proteinExistence type="predicted"/>
<evidence type="ECO:0000256" key="6">
    <source>
        <dbReference type="SAM" id="MobiDB-lite"/>
    </source>
</evidence>
<reference evidence="8" key="3">
    <citation type="submission" date="2025-09" db="UniProtKB">
        <authorList>
            <consortium name="Ensembl"/>
        </authorList>
    </citation>
    <scope>IDENTIFICATION</scope>
</reference>
<dbReference type="Ensembl" id="ENSMMDT00005012134.1">
    <property type="protein sequence ID" value="ENSMMDP00005011781.1"/>
    <property type="gene ID" value="ENSMMDG00005006299.1"/>
</dbReference>
<sequence>MAASNYSLKVNRELLDPNFESYRLSLDAIATYNVELDAAVEEVKLKDSQYTLEHVRAFGMYNYLHLDPWYEDSVFFVDCKGRVLNLTVTLDTALGKPREVYRMTADSSQCEDRLCASLSLTSATWAALSDGTGRLFLLRTSKRGESSHIKWEPLFSEELGEPFTILHSVSHVQAGVHAMEVLLLRIQKDSEETRGSGYSVSLEWVTVGNTAGQENGCCKSYEVRKRRVLMGKSVPHYAAVEPQGKGLMVASEKPFVFTHVDGRPVDQPAAEPMEVETTDPIYFWQQTAEDITVSVRMPEGVTKDEVQFSLTADNVRVGVRGFSPLLQGQLYAPVDPEASAWIIKNNKSLELTLQKRSEGPMWPELVMGDSRGEYVMSDEQAALIHERLTHLTSEDLNANPDRDKPPCNSQELEDCDGFPEDSSSLTHFDGESLKPTQVVNLGSHQYLFTVDVNPSEMPCLCLRHDVDALVWQPRPDQPSNMWEHIATFNALGYVQASKRDKKFATCAPNFSYAALGECLRRAFIYRQPSPVDTVLFNRKQGRQVGQVAKQQVASLDSNEPILGFRATNERLFVLTSSNLFVLKVNNN</sequence>
<gene>
    <name evidence="8" type="primary">NUDCD1</name>
    <name evidence="8" type="synonym">nudcd1</name>
</gene>
<dbReference type="GeneTree" id="ENSGT00390000007776"/>
<keyword evidence="5" id="KW-0539">Nucleus</keyword>
<dbReference type="InterPro" id="IPR007052">
    <property type="entry name" value="CS_dom"/>
</dbReference>